<dbReference type="RefSeq" id="WP_089421506.1">
    <property type="nucleotide sequence ID" value="NZ_CP022415.1"/>
</dbReference>
<dbReference type="OrthoDB" id="7791409at2"/>
<protein>
    <recommendedName>
        <fullName evidence="4">DUF2125 domain-containing protein</fullName>
    </recommendedName>
</protein>
<dbReference type="InterPro" id="IPR018666">
    <property type="entry name" value="DUF2125"/>
</dbReference>
<gene>
    <name evidence="2" type="ORF">SULPSESMR1_02979</name>
</gene>
<name>A0A221K4F4_9RHOB</name>
<dbReference type="EMBL" id="CP022415">
    <property type="protein sequence ID" value="ASM73760.1"/>
    <property type="molecule type" value="Genomic_DNA"/>
</dbReference>
<sequence length="510" mass="53171">MTCFARYSSSTALAICLGTTAAYADLTPAEVWNNWRDYMSDMGYEVAGTETQSGDTLTVSDVRMEMDFSAEGDTVTSAMIMDSLTFTDVGDGSVSVQIPAVSKITATADPAEGESFDMAIDYSQTGFAMVVTGSIEDMTYTYSADTMGIILSNLTVDEAPIGPDIARVNVTFDDMSGVSRIVQGDLRNVSQTMNTGAVTYDMAFASPDDDGSATITGGVDTLAFTGGGNIPSIDDPSDVNAMIEAGFGFEGTFTAGQGKSDIAFDGPDGGGTLNSSSLGGALSVAMTSDGLSYSGSQSGVVLKALMTQMPIPIDLNMENMAFGLLFPVQKSDEEQDFGLKLAFEGFTMSEALWGMFDPQAQLPRDPATIALDLVGKATLMVNFLDPKEAAAMETSGEAPGELNALEIKDVTVEAVGASLNGSGAFTFDNSDTETFDGMPKPTGGADLTLVGGNSLIDKLVAMGLLPEEQAQGARMMMGLFAVPGDAPDTLNSKIEINEAGHVLANGQRLK</sequence>
<keyword evidence="3" id="KW-1185">Reference proteome</keyword>
<evidence type="ECO:0000313" key="3">
    <source>
        <dbReference type="Proteomes" id="UP000199754"/>
    </source>
</evidence>
<dbReference type="Proteomes" id="UP000199754">
    <property type="component" value="Chromosome"/>
</dbReference>
<evidence type="ECO:0008006" key="4">
    <source>
        <dbReference type="Google" id="ProtNLM"/>
    </source>
</evidence>
<keyword evidence="1" id="KW-0732">Signal</keyword>
<evidence type="ECO:0000313" key="2">
    <source>
        <dbReference type="EMBL" id="ASM73760.1"/>
    </source>
</evidence>
<proteinExistence type="predicted"/>
<dbReference type="AlphaFoldDB" id="A0A221K4F4"/>
<dbReference type="STRING" id="1402135.SAMN05444149_104424"/>
<reference evidence="2 3" key="1">
    <citation type="submission" date="2017-07" db="EMBL/GenBank/DDBJ databases">
        <title>Genome Sequence of Sulfitobacter pseudonitzschiae Strain SMR1 Isolated from a culture of the Diatom Skeletonema marinoi.</title>
        <authorList>
            <person name="Topel M."/>
            <person name="Pinder M.I.M."/>
            <person name="Johansson O.N."/>
            <person name="Kourtchenko O."/>
            <person name="Godhe A."/>
            <person name="Clarke A.K."/>
        </authorList>
    </citation>
    <scope>NUCLEOTIDE SEQUENCE [LARGE SCALE GENOMIC DNA]</scope>
    <source>
        <strain evidence="2 3">SMR1</strain>
    </source>
</reference>
<dbReference type="Pfam" id="PF09898">
    <property type="entry name" value="DUF2125"/>
    <property type="match status" value="1"/>
</dbReference>
<feature type="signal peptide" evidence="1">
    <location>
        <begin position="1"/>
        <end position="24"/>
    </location>
</feature>
<dbReference type="KEGG" id="spse:SULPSESMR1_02979"/>
<evidence type="ECO:0000256" key="1">
    <source>
        <dbReference type="SAM" id="SignalP"/>
    </source>
</evidence>
<feature type="chain" id="PRO_5012533179" description="DUF2125 domain-containing protein" evidence="1">
    <location>
        <begin position="25"/>
        <end position="510"/>
    </location>
</feature>
<accession>A0A221K4F4</accession>
<organism evidence="2 3">
    <name type="scientific">Pseudosulfitobacter pseudonitzschiae</name>
    <dbReference type="NCBI Taxonomy" id="1402135"/>
    <lineage>
        <taxon>Bacteria</taxon>
        <taxon>Pseudomonadati</taxon>
        <taxon>Pseudomonadota</taxon>
        <taxon>Alphaproteobacteria</taxon>
        <taxon>Rhodobacterales</taxon>
        <taxon>Roseobacteraceae</taxon>
        <taxon>Pseudosulfitobacter</taxon>
    </lineage>
</organism>